<accession>A0A1R0Y9Z0</accession>
<proteinExistence type="predicted"/>
<dbReference type="EMBL" id="MPTC01000001">
    <property type="protein sequence ID" value="OMD44196.1"/>
    <property type="molecule type" value="Genomic_DNA"/>
</dbReference>
<dbReference type="Proteomes" id="UP000187439">
    <property type="component" value="Unassembled WGS sequence"/>
</dbReference>
<organism evidence="1 2">
    <name type="scientific">Paenibacillus odorifer</name>
    <dbReference type="NCBI Taxonomy" id="189426"/>
    <lineage>
        <taxon>Bacteria</taxon>
        <taxon>Bacillati</taxon>
        <taxon>Bacillota</taxon>
        <taxon>Bacilli</taxon>
        <taxon>Bacillales</taxon>
        <taxon>Paenibacillaceae</taxon>
        <taxon>Paenibacillus</taxon>
    </lineage>
</organism>
<keyword evidence="1" id="KW-0132">Cell division</keyword>
<dbReference type="AlphaFoldDB" id="A0A1R0Y9Z0"/>
<reference evidence="1 2" key="1">
    <citation type="submission" date="2016-10" db="EMBL/GenBank/DDBJ databases">
        <title>Paenibacillus species isolates.</title>
        <authorList>
            <person name="Beno S.M."/>
        </authorList>
    </citation>
    <scope>NUCLEOTIDE SEQUENCE [LARGE SCALE GENOMIC DNA]</scope>
    <source>
        <strain evidence="1 2">FSL H7-0710</strain>
    </source>
</reference>
<protein>
    <submittedName>
        <fullName evidence="1">Cell division protein FtsN</fullName>
    </submittedName>
</protein>
<gene>
    <name evidence="1" type="ORF">BSK52_01285</name>
</gene>
<evidence type="ECO:0000313" key="1">
    <source>
        <dbReference type="EMBL" id="OMD44196.1"/>
    </source>
</evidence>
<comment type="caution">
    <text evidence="1">The sequence shown here is derived from an EMBL/GenBank/DDBJ whole genome shotgun (WGS) entry which is preliminary data.</text>
</comment>
<dbReference type="GO" id="GO:0051301">
    <property type="term" value="P:cell division"/>
    <property type="evidence" value="ECO:0007669"/>
    <property type="project" value="UniProtKB-KW"/>
</dbReference>
<dbReference type="InterPro" id="IPR023833">
    <property type="entry name" value="Signal_pept_SipW-depend-type"/>
</dbReference>
<dbReference type="RefSeq" id="WP_042123563.1">
    <property type="nucleotide sequence ID" value="NZ_MPTC01000001.1"/>
</dbReference>
<sequence length="206" mass="21748">MGIKKTLGLGVASAALGLSLIGGGTFAYFSDTAQSTATFAAGTLDLNSDPSVIVDLKDLKPGDTIKRDFKLKNDGTLDIGSILLKTATSINDVGGNNGANDLAKFIKVKFLVNKDKSGILPGSEEKVVWETTLADLKTQTPDLVKNTGLDAIWGTSEASGIKAGTNDSFTVQFEFVDNGQEQNYFQKDSLTLTWDFVGKQTAGSAK</sequence>
<dbReference type="OrthoDB" id="2660939at2"/>
<evidence type="ECO:0000313" key="2">
    <source>
        <dbReference type="Proteomes" id="UP000187439"/>
    </source>
</evidence>
<dbReference type="InterPro" id="IPR022121">
    <property type="entry name" value="Peptidase_M73_camelysin"/>
</dbReference>
<dbReference type="NCBIfam" id="TIGR04088">
    <property type="entry name" value="cognate_SipW"/>
    <property type="match status" value="1"/>
</dbReference>
<name>A0A1R0Y9Z0_9BACL</name>
<dbReference type="Pfam" id="PF12389">
    <property type="entry name" value="Peptidase_M73"/>
    <property type="match status" value="1"/>
</dbReference>
<keyword evidence="1" id="KW-0131">Cell cycle</keyword>